<accession>A0A2M7IFR2</accession>
<evidence type="ECO:0000313" key="2">
    <source>
        <dbReference type="Proteomes" id="UP000231280"/>
    </source>
</evidence>
<gene>
    <name evidence="1" type="ORF">CO002_02640</name>
</gene>
<comment type="caution">
    <text evidence="1">The sequence shown here is derived from an EMBL/GenBank/DDBJ whole genome shotgun (WGS) entry which is preliminary data.</text>
</comment>
<name>A0A2M7IFR2_9BACT</name>
<protein>
    <submittedName>
        <fullName evidence="1">Uncharacterized protein</fullName>
    </submittedName>
</protein>
<evidence type="ECO:0000313" key="1">
    <source>
        <dbReference type="EMBL" id="PIW75329.1"/>
    </source>
</evidence>
<dbReference type="Proteomes" id="UP000231280">
    <property type="component" value="Unassembled WGS sequence"/>
</dbReference>
<sequence length="65" mass="7836">RGVPCLPPANGWVWVKGGQKYKKIYALPPFFSEKLQKPKNFPSIFLISRARFFLKKERKFFRFWD</sequence>
<organism evidence="1 2">
    <name type="scientific">Candidatus Portnoybacteria bacterium CG_4_8_14_3_um_filter_44_10</name>
    <dbReference type="NCBI Taxonomy" id="1974802"/>
    <lineage>
        <taxon>Bacteria</taxon>
        <taxon>Candidatus Portnoyibacteriota</taxon>
    </lineage>
</organism>
<feature type="non-terminal residue" evidence="1">
    <location>
        <position position="1"/>
    </location>
</feature>
<reference evidence="2" key="1">
    <citation type="submission" date="2017-09" db="EMBL/GenBank/DDBJ databases">
        <title>Depth-based differentiation of microbial function through sediment-hosted aquifers and enrichment of novel symbionts in the deep terrestrial subsurface.</title>
        <authorList>
            <person name="Probst A.J."/>
            <person name="Ladd B."/>
            <person name="Jarett J.K."/>
            <person name="Geller-Mcgrath D.E."/>
            <person name="Sieber C.M.K."/>
            <person name="Emerson J.B."/>
            <person name="Anantharaman K."/>
            <person name="Thomas B.C."/>
            <person name="Malmstrom R."/>
            <person name="Stieglmeier M."/>
            <person name="Klingl A."/>
            <person name="Woyke T."/>
            <person name="Ryan C.M."/>
            <person name="Banfield J.F."/>
        </authorList>
    </citation>
    <scope>NUCLEOTIDE SEQUENCE [LARGE SCALE GENOMIC DNA]</scope>
</reference>
<dbReference type="AlphaFoldDB" id="A0A2M7IFR2"/>
<dbReference type="EMBL" id="PFGX01000069">
    <property type="protein sequence ID" value="PIW75329.1"/>
    <property type="molecule type" value="Genomic_DNA"/>
</dbReference>
<proteinExistence type="predicted"/>